<dbReference type="Proteomes" id="UP000184092">
    <property type="component" value="Unassembled WGS sequence"/>
</dbReference>
<gene>
    <name evidence="1" type="ORF">SAMN05216269_103125</name>
</gene>
<protein>
    <submittedName>
        <fullName evidence="1">Uncharacterized protein</fullName>
    </submittedName>
</protein>
<dbReference type="EMBL" id="FRCL01000003">
    <property type="protein sequence ID" value="SHM22145.1"/>
    <property type="molecule type" value="Genomic_DNA"/>
</dbReference>
<dbReference type="RefSeq" id="WP_073206161.1">
    <property type="nucleotide sequence ID" value="NZ_FRCL01000003.1"/>
</dbReference>
<evidence type="ECO:0000313" key="1">
    <source>
        <dbReference type="EMBL" id="SHM22145.1"/>
    </source>
</evidence>
<dbReference type="AlphaFoldDB" id="A0A1M7H0N2"/>
<reference evidence="2" key="1">
    <citation type="submission" date="2016-11" db="EMBL/GenBank/DDBJ databases">
        <authorList>
            <person name="Varghese N."/>
            <person name="Submissions S."/>
        </authorList>
    </citation>
    <scope>NUCLEOTIDE SEQUENCE [LARGE SCALE GENOMIC DNA]</scope>
    <source>
        <strain evidence="2">CGMCC 1.2749</strain>
    </source>
</reference>
<keyword evidence="2" id="KW-1185">Reference proteome</keyword>
<dbReference type="STRING" id="178356.SAMN05216269_103125"/>
<accession>A0A1M7H0N2</accession>
<proteinExistence type="predicted"/>
<evidence type="ECO:0000313" key="2">
    <source>
        <dbReference type="Proteomes" id="UP000184092"/>
    </source>
</evidence>
<sequence>MQTAPFVELLAVPAALAKNPLFDIIVEDKITIQNYCNALISKILELRQSQFPAFIDYQFNQVKNPEIWLNKFEKLLANNAEQFEGIRNNSKFIKLYTLIEKKRTHLQSSSVKEPITKTPKRLINAESEDRYFSFSEVKIHIGALTNYPDKILYLNEEICEYKQSEVYFINNKLLDYRKQCKALLKQIQNEKILKCQLEKEQADEKNKMALEIKPTFKIRINGPINILTDAYKQMMNDVKPNGKPYIEYKIIEIAKFICDNYLDENGNELSMLTIQTYLSPTRTDKNPNNDWKIKL</sequence>
<name>A0A1M7H0N2_9FLAO</name>
<organism evidence="1 2">
    <name type="scientific">Flavobacterium xinjiangense</name>
    <dbReference type="NCBI Taxonomy" id="178356"/>
    <lineage>
        <taxon>Bacteria</taxon>
        <taxon>Pseudomonadati</taxon>
        <taxon>Bacteroidota</taxon>
        <taxon>Flavobacteriia</taxon>
        <taxon>Flavobacteriales</taxon>
        <taxon>Flavobacteriaceae</taxon>
        <taxon>Flavobacterium</taxon>
    </lineage>
</organism>
<dbReference type="OrthoDB" id="653061at2"/>